<evidence type="ECO:0000313" key="6">
    <source>
        <dbReference type="Proteomes" id="UP000077115"/>
    </source>
</evidence>
<dbReference type="SMART" id="SM00652">
    <property type="entry name" value="eIF1a"/>
    <property type="match status" value="1"/>
</dbReference>
<evidence type="ECO:0000256" key="3">
    <source>
        <dbReference type="SAM" id="MobiDB-lite"/>
    </source>
</evidence>
<feature type="region of interest" description="Disordered" evidence="3">
    <location>
        <begin position="173"/>
        <end position="197"/>
    </location>
</feature>
<dbReference type="GO" id="GO:0003743">
    <property type="term" value="F:translation initiation factor activity"/>
    <property type="evidence" value="ECO:0007669"/>
    <property type="project" value="InterPro"/>
</dbReference>
<proteinExistence type="inferred from homology"/>
<dbReference type="PANTHER" id="PTHR21641:SF0">
    <property type="entry name" value="RNA-BINDING PROTEIN EIF1AD-RELATED"/>
    <property type="match status" value="1"/>
</dbReference>
<dbReference type="InterPro" id="IPR039294">
    <property type="entry name" value="EIF1AD"/>
</dbReference>
<dbReference type="InterPro" id="IPR012340">
    <property type="entry name" value="NA-bd_OB-fold"/>
</dbReference>
<organism evidence="5 6">
    <name type="scientific">Batrachochytrium dendrobatidis (strain JEL423)</name>
    <dbReference type="NCBI Taxonomy" id="403673"/>
    <lineage>
        <taxon>Eukaryota</taxon>
        <taxon>Fungi</taxon>
        <taxon>Fungi incertae sedis</taxon>
        <taxon>Chytridiomycota</taxon>
        <taxon>Chytridiomycota incertae sedis</taxon>
        <taxon>Chytridiomycetes</taxon>
        <taxon>Rhizophydiales</taxon>
        <taxon>Rhizophydiales incertae sedis</taxon>
        <taxon>Batrachochytrium</taxon>
    </lineage>
</organism>
<dbReference type="InterPro" id="IPR006196">
    <property type="entry name" value="RNA-binding_domain_S1_IF1"/>
</dbReference>
<dbReference type="VEuPathDB" id="FungiDB:BDEG_24329"/>
<dbReference type="Pfam" id="PF01176">
    <property type="entry name" value="eIF-1a"/>
    <property type="match status" value="1"/>
</dbReference>
<comment type="similarity">
    <text evidence="1">Belongs to the EIF1AD family.</text>
</comment>
<dbReference type="InterPro" id="IPR001253">
    <property type="entry name" value="TIF_eIF-1A"/>
</dbReference>
<dbReference type="OrthoDB" id="1738325at2759"/>
<keyword evidence="2" id="KW-0694">RNA-binding</keyword>
<evidence type="ECO:0000313" key="5">
    <source>
        <dbReference type="EMBL" id="OAJ40618.1"/>
    </source>
</evidence>
<evidence type="ECO:0000256" key="1">
    <source>
        <dbReference type="ARBA" id="ARBA00007340"/>
    </source>
</evidence>
<dbReference type="EMBL" id="DS022304">
    <property type="protein sequence ID" value="OAJ40618.1"/>
    <property type="molecule type" value="Genomic_DNA"/>
</dbReference>
<reference evidence="5 6" key="1">
    <citation type="submission" date="2006-10" db="EMBL/GenBank/DDBJ databases">
        <title>The Genome Sequence of Batrachochytrium dendrobatidis JEL423.</title>
        <authorList>
            <consortium name="The Broad Institute Genome Sequencing Platform"/>
            <person name="Birren B."/>
            <person name="Lander E."/>
            <person name="Galagan J."/>
            <person name="Cuomo C."/>
            <person name="Devon K."/>
            <person name="Jaffe D."/>
            <person name="Butler J."/>
            <person name="Alvarez P."/>
            <person name="Gnerre S."/>
            <person name="Grabherr M."/>
            <person name="Kleber M."/>
            <person name="Mauceli E."/>
            <person name="Brockman W."/>
            <person name="Young S."/>
            <person name="LaButti K."/>
            <person name="Sykes S."/>
            <person name="DeCaprio D."/>
            <person name="Crawford M."/>
            <person name="Koehrsen M."/>
            <person name="Engels R."/>
            <person name="Montgomery P."/>
            <person name="Pearson M."/>
            <person name="Howarth C."/>
            <person name="Larson L."/>
            <person name="White J."/>
            <person name="O'Leary S."/>
            <person name="Kodira C."/>
            <person name="Zeng Q."/>
            <person name="Yandava C."/>
            <person name="Alvarado L."/>
            <person name="Longcore J."/>
            <person name="James T."/>
        </authorList>
    </citation>
    <scope>NUCLEOTIDE SEQUENCE [LARGE SCALE GENOMIC DNA]</scope>
    <source>
        <strain evidence="5 6">JEL423</strain>
    </source>
</reference>
<dbReference type="GO" id="GO:0003723">
    <property type="term" value="F:RNA binding"/>
    <property type="evidence" value="ECO:0007669"/>
    <property type="project" value="UniProtKB-KW"/>
</dbReference>
<dbReference type="PANTHER" id="PTHR21641">
    <property type="entry name" value="TRANSLATION INITIATION FACTOR-RELATED"/>
    <property type="match status" value="1"/>
</dbReference>
<evidence type="ECO:0000256" key="2">
    <source>
        <dbReference type="ARBA" id="ARBA00022884"/>
    </source>
</evidence>
<reference evidence="5 6" key="2">
    <citation type="submission" date="2016-05" db="EMBL/GenBank/DDBJ databases">
        <title>Lineage-specific infection strategies underlie the spectrum of fungal disease in amphibians.</title>
        <authorList>
            <person name="Cuomo C.A."/>
            <person name="Farrer R.A."/>
            <person name="James T."/>
            <person name="Longcore J."/>
            <person name="Birren B."/>
        </authorList>
    </citation>
    <scope>NUCLEOTIDE SEQUENCE [LARGE SCALE GENOMIC DNA]</scope>
    <source>
        <strain evidence="5 6">JEL423</strain>
    </source>
</reference>
<protein>
    <recommendedName>
        <fullName evidence="4">S1-like domain-containing protein</fullName>
    </recommendedName>
</protein>
<dbReference type="GO" id="GO:0005634">
    <property type="term" value="C:nucleus"/>
    <property type="evidence" value="ECO:0007669"/>
    <property type="project" value="TreeGrafter"/>
</dbReference>
<dbReference type="Gene3D" id="2.40.50.140">
    <property type="entry name" value="Nucleic acid-binding proteins"/>
    <property type="match status" value="1"/>
</dbReference>
<accession>A0A177WKJ1</accession>
<gene>
    <name evidence="5" type="ORF">BDEG_24329</name>
</gene>
<dbReference type="Proteomes" id="UP000077115">
    <property type="component" value="Unassembled WGS sequence"/>
</dbReference>
<dbReference type="SUPFAM" id="SSF50249">
    <property type="entry name" value="Nucleic acid-binding proteins"/>
    <property type="match status" value="1"/>
</dbReference>
<evidence type="ECO:0000259" key="4">
    <source>
        <dbReference type="Pfam" id="PF01176"/>
    </source>
</evidence>
<feature type="domain" description="S1-like" evidence="4">
    <location>
        <begin position="78"/>
        <end position="118"/>
    </location>
</feature>
<dbReference type="AlphaFoldDB" id="A0A177WKJ1"/>
<sequence>MGRRRAQQTALDQQPEPKTGQQIAKILEVRGGGLYSACVPSASTINDTTIADAEVATTQPIQDSNELSASNKQPITTELLVLLPSKFQKLIWIKKGSFVIVNLEPDSKTKVKAEIAHVLFPDNIKYLKSISKWPSVFEEELATIVDCSLSNREACSTAEADKRDTLENAYNYESDKTDDNDLFINNNHGDDDSDEEV</sequence>
<dbReference type="STRING" id="403673.A0A177WKJ1"/>
<name>A0A177WKJ1_BATDL</name>